<dbReference type="RefSeq" id="WP_165032191.1">
    <property type="nucleotide sequence ID" value="NZ_JAAKZF010000045.1"/>
</dbReference>
<keyword evidence="12" id="KW-1133">Transmembrane helix</keyword>
<evidence type="ECO:0000256" key="11">
    <source>
        <dbReference type="PROSITE-ProRule" id="PRU00433"/>
    </source>
</evidence>
<feature type="domain" description="Cytochrome c" evidence="14">
    <location>
        <begin position="238"/>
        <end position="330"/>
    </location>
</feature>
<feature type="transmembrane region" description="Helical" evidence="12">
    <location>
        <begin position="79"/>
        <end position="106"/>
    </location>
</feature>
<organism evidence="15 16">
    <name type="scientific">Allomesorhizobium camelthorni</name>
    <dbReference type="NCBI Taxonomy" id="475069"/>
    <lineage>
        <taxon>Bacteria</taxon>
        <taxon>Pseudomonadati</taxon>
        <taxon>Pseudomonadota</taxon>
        <taxon>Alphaproteobacteria</taxon>
        <taxon>Hyphomicrobiales</taxon>
        <taxon>Phyllobacteriaceae</taxon>
        <taxon>Allomesorhizobium</taxon>
    </lineage>
</organism>
<evidence type="ECO:0000256" key="6">
    <source>
        <dbReference type="ARBA" id="ARBA00022982"/>
    </source>
</evidence>
<dbReference type="PROSITE" id="PS51257">
    <property type="entry name" value="PROKAR_LIPOPROTEIN"/>
    <property type="match status" value="1"/>
</dbReference>
<dbReference type="GO" id="GO:0020037">
    <property type="term" value="F:heme binding"/>
    <property type="evidence" value="ECO:0007669"/>
    <property type="project" value="InterPro"/>
</dbReference>
<comment type="catalytic activity">
    <reaction evidence="10">
        <text>4 Fe(II)-[cytochrome c] + O2 + 8 H(+)(in) = 4 Fe(III)-[cytochrome c] + 2 H2O + 4 H(+)(out)</text>
        <dbReference type="Rhea" id="RHEA:11436"/>
        <dbReference type="Rhea" id="RHEA-COMP:10350"/>
        <dbReference type="Rhea" id="RHEA-COMP:14399"/>
        <dbReference type="ChEBI" id="CHEBI:15377"/>
        <dbReference type="ChEBI" id="CHEBI:15378"/>
        <dbReference type="ChEBI" id="CHEBI:15379"/>
        <dbReference type="ChEBI" id="CHEBI:29033"/>
        <dbReference type="ChEBI" id="CHEBI:29034"/>
        <dbReference type="EC" id="7.1.1.9"/>
    </reaction>
</comment>
<dbReference type="Proteomes" id="UP001642900">
    <property type="component" value="Unassembled WGS sequence"/>
</dbReference>
<feature type="domain" description="Cytochrome oxidase subunit II copper A binding" evidence="13">
    <location>
        <begin position="112"/>
        <end position="227"/>
    </location>
</feature>
<evidence type="ECO:0000259" key="14">
    <source>
        <dbReference type="PROSITE" id="PS51007"/>
    </source>
</evidence>
<dbReference type="AlphaFoldDB" id="A0A6G4WHR1"/>
<evidence type="ECO:0000313" key="16">
    <source>
        <dbReference type="Proteomes" id="UP001642900"/>
    </source>
</evidence>
<dbReference type="GO" id="GO:0016020">
    <property type="term" value="C:membrane"/>
    <property type="evidence" value="ECO:0007669"/>
    <property type="project" value="UniProtKB-SubCell"/>
</dbReference>
<evidence type="ECO:0000313" key="15">
    <source>
        <dbReference type="EMBL" id="NGO54144.1"/>
    </source>
</evidence>
<dbReference type="PANTHER" id="PTHR22888">
    <property type="entry name" value="CYTOCHROME C OXIDASE, SUBUNIT II"/>
    <property type="match status" value="1"/>
</dbReference>
<dbReference type="InterPro" id="IPR002429">
    <property type="entry name" value="CcO_II-like_C"/>
</dbReference>
<evidence type="ECO:0000256" key="2">
    <source>
        <dbReference type="ARBA" id="ARBA00007866"/>
    </source>
</evidence>
<keyword evidence="8" id="KW-0186">Copper</keyword>
<dbReference type="SUPFAM" id="SSF46626">
    <property type="entry name" value="Cytochrome c"/>
    <property type="match status" value="1"/>
</dbReference>
<proteinExistence type="inferred from homology"/>
<keyword evidence="5 11" id="KW-0479">Metal-binding</keyword>
<dbReference type="InterPro" id="IPR034236">
    <property type="entry name" value="CuRO_CcO_Caa3_II"/>
</dbReference>
<comment type="caution">
    <text evidence="15">The sequence shown here is derived from an EMBL/GenBank/DDBJ whole genome shotgun (WGS) entry which is preliminary data.</text>
</comment>
<dbReference type="InterPro" id="IPR036909">
    <property type="entry name" value="Cyt_c-like_dom_sf"/>
</dbReference>
<keyword evidence="4 11" id="KW-0349">Heme</keyword>
<dbReference type="InterPro" id="IPR001505">
    <property type="entry name" value="Copper_CuA"/>
</dbReference>
<dbReference type="InterPro" id="IPR009056">
    <property type="entry name" value="Cyt_c-like_dom"/>
</dbReference>
<gene>
    <name evidence="15" type="ORF">G6N73_23875</name>
</gene>
<keyword evidence="3" id="KW-0813">Transport</keyword>
<evidence type="ECO:0000259" key="13">
    <source>
        <dbReference type="PROSITE" id="PS50857"/>
    </source>
</evidence>
<keyword evidence="16" id="KW-1185">Reference proteome</keyword>
<dbReference type="CDD" id="cd04213">
    <property type="entry name" value="CuRO_CcO_Caa3_II"/>
    <property type="match status" value="1"/>
</dbReference>
<dbReference type="InterPro" id="IPR008972">
    <property type="entry name" value="Cupredoxin"/>
</dbReference>
<feature type="transmembrane region" description="Helical" evidence="12">
    <location>
        <begin position="45"/>
        <end position="67"/>
    </location>
</feature>
<dbReference type="GO" id="GO:0042773">
    <property type="term" value="P:ATP synthesis coupled electron transport"/>
    <property type="evidence" value="ECO:0007669"/>
    <property type="project" value="TreeGrafter"/>
</dbReference>
<evidence type="ECO:0000256" key="9">
    <source>
        <dbReference type="ARBA" id="ARBA00023136"/>
    </source>
</evidence>
<keyword evidence="12" id="KW-0812">Transmembrane</keyword>
<dbReference type="PROSITE" id="PS00078">
    <property type="entry name" value="COX2"/>
    <property type="match status" value="1"/>
</dbReference>
<evidence type="ECO:0000256" key="4">
    <source>
        <dbReference type="ARBA" id="ARBA00022617"/>
    </source>
</evidence>
<evidence type="ECO:0000256" key="12">
    <source>
        <dbReference type="SAM" id="Phobius"/>
    </source>
</evidence>
<dbReference type="GO" id="GO:0004129">
    <property type="term" value="F:cytochrome-c oxidase activity"/>
    <property type="evidence" value="ECO:0007669"/>
    <property type="project" value="UniProtKB-EC"/>
</dbReference>
<evidence type="ECO:0000256" key="8">
    <source>
        <dbReference type="ARBA" id="ARBA00023008"/>
    </source>
</evidence>
<accession>A0A6G4WHR1</accession>
<sequence length="330" mass="35891">MWNRSLQIFATLPILLIAAGCVDVQSALNPAGGEAERIHTLSWILIIFCSVVFLGVAIATMIALFGSHRWRQRLAGERLVIGAGLIFPAAALSALLGYSVMIMGMAGSAEGQDGLRISVVGERWWWRVIYTARDGRRIESANELRVPIDQPVHVELTSADVIHSFWVPKLAGKLDMIPGRTNTLTLNVRGPGISRGQCAEYCGGAHALMSFFVIAMPPADFEAWLVRESQPAAVPADEAEIQGHALFVRSGCGACHTVRGTNASGTIAPDLTHVGNRHSLAAATLPNNAEAFARWISDNQHIKPENMMPPYEIYTERELAQLSAYLESLR</sequence>
<protein>
    <submittedName>
        <fullName evidence="15">C-type cytochrome</fullName>
    </submittedName>
</protein>
<evidence type="ECO:0000256" key="10">
    <source>
        <dbReference type="ARBA" id="ARBA00047816"/>
    </source>
</evidence>
<dbReference type="EMBL" id="JAAKZF010000045">
    <property type="protein sequence ID" value="NGO54144.1"/>
    <property type="molecule type" value="Genomic_DNA"/>
</dbReference>
<name>A0A6G4WHR1_9HYPH</name>
<comment type="subcellular location">
    <subcellularLocation>
        <location evidence="1">Membrane</location>
    </subcellularLocation>
</comment>
<dbReference type="GO" id="GO:0005507">
    <property type="term" value="F:copper ion binding"/>
    <property type="evidence" value="ECO:0007669"/>
    <property type="project" value="InterPro"/>
</dbReference>
<keyword evidence="6" id="KW-0249">Electron transport</keyword>
<evidence type="ECO:0000256" key="7">
    <source>
        <dbReference type="ARBA" id="ARBA00023004"/>
    </source>
</evidence>
<dbReference type="Pfam" id="PF00116">
    <property type="entry name" value="COX2"/>
    <property type="match status" value="1"/>
</dbReference>
<evidence type="ECO:0000256" key="5">
    <source>
        <dbReference type="ARBA" id="ARBA00022723"/>
    </source>
</evidence>
<dbReference type="PANTHER" id="PTHR22888:SF9">
    <property type="entry name" value="CYTOCHROME C OXIDASE SUBUNIT 2"/>
    <property type="match status" value="1"/>
</dbReference>
<dbReference type="Gene3D" id="2.60.40.420">
    <property type="entry name" value="Cupredoxins - blue copper proteins"/>
    <property type="match status" value="1"/>
</dbReference>
<dbReference type="PROSITE" id="PS51007">
    <property type="entry name" value="CYTC"/>
    <property type="match status" value="1"/>
</dbReference>
<keyword evidence="9 12" id="KW-0472">Membrane</keyword>
<keyword evidence="7 11" id="KW-0408">Iron</keyword>
<dbReference type="InterPro" id="IPR045187">
    <property type="entry name" value="CcO_II"/>
</dbReference>
<evidence type="ECO:0000256" key="1">
    <source>
        <dbReference type="ARBA" id="ARBA00004370"/>
    </source>
</evidence>
<dbReference type="PROSITE" id="PS50857">
    <property type="entry name" value="COX2_CUA"/>
    <property type="match status" value="1"/>
</dbReference>
<evidence type="ECO:0000256" key="3">
    <source>
        <dbReference type="ARBA" id="ARBA00022448"/>
    </source>
</evidence>
<dbReference type="Pfam" id="PF00034">
    <property type="entry name" value="Cytochrom_C"/>
    <property type="match status" value="1"/>
</dbReference>
<comment type="similarity">
    <text evidence="2">Belongs to the cytochrome c oxidase subunit 2 family.</text>
</comment>
<dbReference type="SUPFAM" id="SSF49503">
    <property type="entry name" value="Cupredoxins"/>
    <property type="match status" value="1"/>
</dbReference>
<reference evidence="15 16" key="1">
    <citation type="submission" date="2020-02" db="EMBL/GenBank/DDBJ databases">
        <title>Genome sequence of strain CCNWXJ40-4.</title>
        <authorList>
            <person name="Gao J."/>
            <person name="Sun J."/>
        </authorList>
    </citation>
    <scope>NUCLEOTIDE SEQUENCE [LARGE SCALE GENOMIC DNA]</scope>
    <source>
        <strain evidence="15 16">CCNWXJ 40-4</strain>
    </source>
</reference>